<name>A0A4Q7N0V5_9BACT</name>
<dbReference type="Gene3D" id="3.30.1330.60">
    <property type="entry name" value="OmpA-like domain"/>
    <property type="match status" value="1"/>
</dbReference>
<evidence type="ECO:0000256" key="4">
    <source>
        <dbReference type="PROSITE-ProRule" id="PRU00473"/>
    </source>
</evidence>
<dbReference type="PROSITE" id="PS51123">
    <property type="entry name" value="OMPA_2"/>
    <property type="match status" value="1"/>
</dbReference>
<dbReference type="EMBL" id="SGXA01000001">
    <property type="protein sequence ID" value="RZS75230.1"/>
    <property type="molecule type" value="Genomic_DNA"/>
</dbReference>
<organism evidence="6 7">
    <name type="scientific">Pseudobacter ginsenosidimutans</name>
    <dbReference type="NCBI Taxonomy" id="661488"/>
    <lineage>
        <taxon>Bacteria</taxon>
        <taxon>Pseudomonadati</taxon>
        <taxon>Bacteroidota</taxon>
        <taxon>Chitinophagia</taxon>
        <taxon>Chitinophagales</taxon>
        <taxon>Chitinophagaceae</taxon>
        <taxon>Pseudobacter</taxon>
    </lineage>
</organism>
<evidence type="ECO:0000313" key="7">
    <source>
        <dbReference type="Proteomes" id="UP000293874"/>
    </source>
</evidence>
<dbReference type="AlphaFoldDB" id="A0A4Q7N0V5"/>
<evidence type="ECO:0000259" key="5">
    <source>
        <dbReference type="PROSITE" id="PS51123"/>
    </source>
</evidence>
<dbReference type="GO" id="GO:0009279">
    <property type="term" value="C:cell outer membrane"/>
    <property type="evidence" value="ECO:0007669"/>
    <property type="project" value="UniProtKB-SubCell"/>
</dbReference>
<proteinExistence type="predicted"/>
<dbReference type="InterPro" id="IPR036737">
    <property type="entry name" value="OmpA-like_sf"/>
</dbReference>
<dbReference type="RefSeq" id="WP_130539617.1">
    <property type="nucleotide sequence ID" value="NZ_CP042431.1"/>
</dbReference>
<sequence>MDITVSKYFFTKKDVMKYLVYALLIFLCLDSFSQTTKLKKDSTERNDRYWQFSLRGGMDLATKSKMPSLVKMPLKGYMGGLSIDKYWGWWGVGIDADFFSNDAPKYDSAGFSQQVAPWVVDSYSASSTKLERYFAGIGPSFKYQTANNQFTTELNLRGGVTRTDGSALSANTTISSVTGSLITPLFLHSGYAEKYHAAAKAQVRFSYYPVKRIGIQVGAYYLYQFDTEEPFQYALFNAKPEDPEIVYQQTALSSYGAFVGVSYRLFDKKSKPAAPKSKPPVAAPAPVVVQPAAPVIIQRDVIVHVKDEQTGQPLYNASVVMKGTDGREQTTNTDKQGIARFPKTSSAAYEMVAMLNDISSTKGSIALTDFNTTGSIERTLYHNDPRFTLSGKVVNKTTLDPEGGALATLTNETNNGVRQASSQSGTGEFRFQLEAASDFNVVGKKAGYISNIEKVSTKGLNRSQVLYVQIELGVEEASKGKKITLNNIYYDLNSAALRDDASSDLKKLLIFLRDNPGLRVELSAHTDSRGSDSHNMRLSQSRAQSVVNYLVNNGIARDRMEAKGYGETQLINKCKNGIACSDAEHQQNRRTEIKVLGE</sequence>
<dbReference type="PRINTS" id="PR01021">
    <property type="entry name" value="OMPADOMAIN"/>
</dbReference>
<dbReference type="Proteomes" id="UP000293874">
    <property type="component" value="Unassembled WGS sequence"/>
</dbReference>
<keyword evidence="7" id="KW-1185">Reference proteome</keyword>
<protein>
    <submittedName>
        <fullName evidence="6">OmpA family protein</fullName>
    </submittedName>
</protein>
<evidence type="ECO:0000256" key="3">
    <source>
        <dbReference type="ARBA" id="ARBA00023237"/>
    </source>
</evidence>
<dbReference type="InterPro" id="IPR050330">
    <property type="entry name" value="Bact_OuterMem_StrucFunc"/>
</dbReference>
<reference evidence="6 7" key="1">
    <citation type="submission" date="2019-02" db="EMBL/GenBank/DDBJ databases">
        <title>Genomic Encyclopedia of Type Strains, Phase IV (KMG-IV): sequencing the most valuable type-strain genomes for metagenomic binning, comparative biology and taxonomic classification.</title>
        <authorList>
            <person name="Goeker M."/>
        </authorList>
    </citation>
    <scope>NUCLEOTIDE SEQUENCE [LARGE SCALE GENOMIC DNA]</scope>
    <source>
        <strain evidence="6 7">DSM 18116</strain>
    </source>
</reference>
<evidence type="ECO:0000256" key="2">
    <source>
        <dbReference type="ARBA" id="ARBA00023136"/>
    </source>
</evidence>
<dbReference type="PANTHER" id="PTHR30329:SF21">
    <property type="entry name" value="LIPOPROTEIN YIAD-RELATED"/>
    <property type="match status" value="1"/>
</dbReference>
<gene>
    <name evidence="6" type="ORF">EV199_1093</name>
</gene>
<accession>A0A4Q7N0V5</accession>
<dbReference type="SUPFAM" id="SSF103088">
    <property type="entry name" value="OmpA-like"/>
    <property type="match status" value="1"/>
</dbReference>
<comment type="caution">
    <text evidence="6">The sequence shown here is derived from an EMBL/GenBank/DDBJ whole genome shotgun (WGS) entry which is preliminary data.</text>
</comment>
<keyword evidence="2 4" id="KW-0472">Membrane</keyword>
<comment type="subcellular location">
    <subcellularLocation>
        <location evidence="1">Cell outer membrane</location>
    </subcellularLocation>
</comment>
<dbReference type="Pfam" id="PF00691">
    <property type="entry name" value="OmpA"/>
    <property type="match status" value="1"/>
</dbReference>
<dbReference type="InterPro" id="IPR006665">
    <property type="entry name" value="OmpA-like"/>
</dbReference>
<dbReference type="OrthoDB" id="9809364at2"/>
<evidence type="ECO:0000313" key="6">
    <source>
        <dbReference type="EMBL" id="RZS75230.1"/>
    </source>
</evidence>
<dbReference type="PANTHER" id="PTHR30329">
    <property type="entry name" value="STATOR ELEMENT OF FLAGELLAR MOTOR COMPLEX"/>
    <property type="match status" value="1"/>
</dbReference>
<evidence type="ECO:0000256" key="1">
    <source>
        <dbReference type="ARBA" id="ARBA00004442"/>
    </source>
</evidence>
<dbReference type="CDD" id="cd07185">
    <property type="entry name" value="OmpA_C-like"/>
    <property type="match status" value="1"/>
</dbReference>
<keyword evidence="3" id="KW-0998">Cell outer membrane</keyword>
<feature type="domain" description="OmpA-like" evidence="5">
    <location>
        <begin position="477"/>
        <end position="598"/>
    </location>
</feature>
<dbReference type="InterPro" id="IPR006664">
    <property type="entry name" value="OMP_bac"/>
</dbReference>